<evidence type="ECO:0000313" key="1">
    <source>
        <dbReference type="EMBL" id="WTS16447.1"/>
    </source>
</evidence>
<organism evidence="1">
    <name type="scientific">Streptomyces sp. NBC_00119</name>
    <dbReference type="NCBI Taxonomy" id="2975659"/>
    <lineage>
        <taxon>Bacteria</taxon>
        <taxon>Bacillati</taxon>
        <taxon>Actinomycetota</taxon>
        <taxon>Actinomycetes</taxon>
        <taxon>Kitasatosporales</taxon>
        <taxon>Streptomycetaceae</taxon>
        <taxon>Streptomyces</taxon>
    </lineage>
</organism>
<sequence>MAHTQNTQHAGMRRVLRREVAGIIGLLADERDFTAMRSYRTFAFDDHGTYLQQVESLLQALAAQGGHTTVALFDPEEYAEFCAESGLEPDTPTSRTRFTAELAVMGATVPYEGQPLADLLPDLVDEAVRQATWEYASSVLARIGVCGACGRDVGRDAFARASLLLTRVLDTAGIGAHHLVCSVPTDAESLLSVLHVDRCTEDSTRLDEKEALEFTTVLALGLATASPGGLVMRTTAPDRNDRVQGWRLRDERLLPLTAAEVFDAYCTDAHSGDLVAPESGVDYCAAPELGDTGPEGRHTH</sequence>
<name>A0AAU1UI60_9ACTN</name>
<protein>
    <submittedName>
        <fullName evidence="1">Uncharacterized protein</fullName>
    </submittedName>
</protein>
<dbReference type="EMBL" id="CP108195">
    <property type="protein sequence ID" value="WTS16447.1"/>
    <property type="molecule type" value="Genomic_DNA"/>
</dbReference>
<reference evidence="1" key="1">
    <citation type="submission" date="2022-10" db="EMBL/GenBank/DDBJ databases">
        <title>The complete genomes of actinobacterial strains from the NBC collection.</title>
        <authorList>
            <person name="Joergensen T.S."/>
            <person name="Alvarez Arevalo M."/>
            <person name="Sterndorff E.B."/>
            <person name="Faurdal D."/>
            <person name="Vuksanovic O."/>
            <person name="Mourched A.-S."/>
            <person name="Charusanti P."/>
            <person name="Shaw S."/>
            <person name="Blin K."/>
            <person name="Weber T."/>
        </authorList>
    </citation>
    <scope>NUCLEOTIDE SEQUENCE</scope>
    <source>
        <strain evidence="1">NBC_00119</strain>
    </source>
</reference>
<proteinExistence type="predicted"/>
<accession>A0AAU1UI60</accession>
<dbReference type="AlphaFoldDB" id="A0AAU1UI60"/>
<gene>
    <name evidence="1" type="ORF">OHU69_38600</name>
</gene>